<evidence type="ECO:0000256" key="4">
    <source>
        <dbReference type="ARBA" id="ARBA00023136"/>
    </source>
</evidence>
<feature type="transmembrane region" description="Helical" evidence="6">
    <location>
        <begin position="21"/>
        <end position="44"/>
    </location>
</feature>
<dbReference type="Gene3D" id="1.20.1250.20">
    <property type="entry name" value="MFS general substrate transporter like domains"/>
    <property type="match status" value="1"/>
</dbReference>
<evidence type="ECO:0000256" key="3">
    <source>
        <dbReference type="ARBA" id="ARBA00022989"/>
    </source>
</evidence>
<evidence type="ECO:0000313" key="9">
    <source>
        <dbReference type="RefSeq" id="XP_007517133.1"/>
    </source>
</evidence>
<feature type="region of interest" description="Disordered" evidence="5">
    <location>
        <begin position="511"/>
        <end position="551"/>
    </location>
</feature>
<feature type="transmembrane region" description="Helical" evidence="6">
    <location>
        <begin position="391"/>
        <end position="410"/>
    </location>
</feature>
<dbReference type="Proteomes" id="UP001652624">
    <property type="component" value="Chromosome 21"/>
</dbReference>
<dbReference type="InParanoid" id="A0A1S2ZC86"/>
<organism evidence="8 9">
    <name type="scientific">Erinaceus europaeus</name>
    <name type="common">Western European hedgehog</name>
    <dbReference type="NCBI Taxonomy" id="9365"/>
    <lineage>
        <taxon>Eukaryota</taxon>
        <taxon>Metazoa</taxon>
        <taxon>Chordata</taxon>
        <taxon>Craniata</taxon>
        <taxon>Vertebrata</taxon>
        <taxon>Euteleostomi</taxon>
        <taxon>Mammalia</taxon>
        <taxon>Eutheria</taxon>
        <taxon>Laurasiatheria</taxon>
        <taxon>Eulipotyphla</taxon>
        <taxon>Erinaceidae</taxon>
        <taxon>Erinaceinae</taxon>
        <taxon>Erinaceus</taxon>
    </lineage>
</organism>
<reference evidence="9" key="1">
    <citation type="submission" date="2025-08" db="UniProtKB">
        <authorList>
            <consortium name="RefSeq"/>
        </authorList>
    </citation>
    <scope>IDENTIFICATION</scope>
</reference>
<dbReference type="AlphaFoldDB" id="A0A1S2ZC86"/>
<evidence type="ECO:0000256" key="5">
    <source>
        <dbReference type="SAM" id="MobiDB-lite"/>
    </source>
</evidence>
<feature type="transmembrane region" description="Helical" evidence="6">
    <location>
        <begin position="166"/>
        <end position="186"/>
    </location>
</feature>
<evidence type="ECO:0000313" key="8">
    <source>
        <dbReference type="Proteomes" id="UP001652624"/>
    </source>
</evidence>
<keyword evidence="4 6" id="KW-0472">Membrane</keyword>
<evidence type="ECO:0000259" key="7">
    <source>
        <dbReference type="PROSITE" id="PS50850"/>
    </source>
</evidence>
<name>A0A1S2ZC86_ERIEU</name>
<dbReference type="OrthoDB" id="5296287at2759"/>
<comment type="subcellular location">
    <subcellularLocation>
        <location evidence="1">Endomembrane system</location>
        <topology evidence="1">Multi-pass membrane protein</topology>
    </subcellularLocation>
</comment>
<dbReference type="PANTHER" id="PTHR24064">
    <property type="entry name" value="SOLUTE CARRIER FAMILY 22 MEMBER"/>
    <property type="match status" value="1"/>
</dbReference>
<feature type="transmembrane region" description="Helical" evidence="6">
    <location>
        <begin position="252"/>
        <end position="271"/>
    </location>
</feature>
<evidence type="ECO:0000256" key="1">
    <source>
        <dbReference type="ARBA" id="ARBA00004127"/>
    </source>
</evidence>
<dbReference type="GO" id="GO:0012505">
    <property type="term" value="C:endomembrane system"/>
    <property type="evidence" value="ECO:0007669"/>
    <property type="project" value="UniProtKB-SubCell"/>
</dbReference>
<feature type="compositionally biased region" description="Polar residues" evidence="5">
    <location>
        <begin position="535"/>
        <end position="551"/>
    </location>
</feature>
<dbReference type="STRING" id="9365.ENSEEUP00000012993"/>
<dbReference type="InterPro" id="IPR036259">
    <property type="entry name" value="MFS_trans_sf"/>
</dbReference>
<dbReference type="RefSeq" id="XP_007517133.1">
    <property type="nucleotide sequence ID" value="XM_007517071.3"/>
</dbReference>
<dbReference type="InterPro" id="IPR005828">
    <property type="entry name" value="MFS_sugar_transport-like"/>
</dbReference>
<dbReference type="GO" id="GO:0016020">
    <property type="term" value="C:membrane"/>
    <property type="evidence" value="ECO:0007669"/>
    <property type="project" value="InterPro"/>
</dbReference>
<dbReference type="GO" id="GO:0022857">
    <property type="term" value="F:transmembrane transporter activity"/>
    <property type="evidence" value="ECO:0007669"/>
    <property type="project" value="InterPro"/>
</dbReference>
<gene>
    <name evidence="9" type="primary">SLC22A13</name>
</gene>
<keyword evidence="3 6" id="KW-1133">Transmembrane helix</keyword>
<feature type="transmembrane region" description="Helical" evidence="6">
    <location>
        <begin position="335"/>
        <end position="356"/>
    </location>
</feature>
<keyword evidence="8" id="KW-1185">Reference proteome</keyword>
<dbReference type="CDD" id="cd17374">
    <property type="entry name" value="MFS_OAT"/>
    <property type="match status" value="1"/>
</dbReference>
<dbReference type="PROSITE" id="PS50850">
    <property type="entry name" value="MFS"/>
    <property type="match status" value="1"/>
</dbReference>
<evidence type="ECO:0000256" key="6">
    <source>
        <dbReference type="SAM" id="Phobius"/>
    </source>
</evidence>
<proteinExistence type="predicted"/>
<feature type="transmembrane region" description="Helical" evidence="6">
    <location>
        <begin position="416"/>
        <end position="439"/>
    </location>
</feature>
<dbReference type="Pfam" id="PF00083">
    <property type="entry name" value="Sugar_tr"/>
    <property type="match status" value="1"/>
</dbReference>
<keyword evidence="2 6" id="KW-0812">Transmembrane</keyword>
<feature type="transmembrane region" description="Helical" evidence="6">
    <location>
        <begin position="192"/>
        <end position="213"/>
    </location>
</feature>
<feature type="transmembrane region" description="Helical" evidence="6">
    <location>
        <begin position="451"/>
        <end position="473"/>
    </location>
</feature>
<sequence>MIEFGQVLDEIGDFGRFQIQLLVLLSIPNFLSAFYFFAQIFMVLDETHYCLVAWVKNETLNLSISEQLSLAIPLDAAGNPESCLMFRPPPDNASLEDILGHRFNETQPCDSGWEYPENKALSLQREFNLVCGQKHLKETSQSVFMAGLLVGALVFGPLCDRIGRKITVLLQLLLFGLMGLATAFMPSFELYMVLRFAVATAVAGYTFSNVALLSEWTGPSRRTQAVVLAQCAFSVGQMVLAGLAYGVRNWRLFQIAGSTPVFLLFFYIWALPESARWLLTQGKVEEAKQLIQKAAKVNKRKLSPERLSQLVPEKTVPSGNVLDLFRHPQLRKMTLILFCVWFVDSLGYFGLSLQVGDFGLDIYLTQLIFGAVEVPARYSSIYMMQWFGRRWSQMGTLILGGLMSIIIIFIPAGQPVVVTVLAVVGKFATAAGFTISYVYSAELFPTILRQTGMGLVGVFSRIGGILTPLVILLADYHEALPKVIYGSLPIAAGLLCILLPETRGQPLKDTIEDLEQGPHPRSPKQKPSEKDSGAKGTTSSTGVAFMSSTYF</sequence>
<protein>
    <submittedName>
        <fullName evidence="9">Solute carrier family 22 member 13 isoform X4</fullName>
    </submittedName>
</protein>
<accession>A0A1S2ZC86</accession>
<dbReference type="SUPFAM" id="SSF103473">
    <property type="entry name" value="MFS general substrate transporter"/>
    <property type="match status" value="1"/>
</dbReference>
<dbReference type="eggNOG" id="KOG0255">
    <property type="taxonomic scope" value="Eukaryota"/>
</dbReference>
<feature type="transmembrane region" description="Helical" evidence="6">
    <location>
        <begin position="362"/>
        <end position="379"/>
    </location>
</feature>
<dbReference type="InterPro" id="IPR020846">
    <property type="entry name" value="MFS_dom"/>
</dbReference>
<feature type="domain" description="Major facilitator superfamily (MFS) profile" evidence="7">
    <location>
        <begin position="21"/>
        <end position="504"/>
    </location>
</feature>
<feature type="transmembrane region" description="Helical" evidence="6">
    <location>
        <begin position="225"/>
        <end position="246"/>
    </location>
</feature>
<feature type="transmembrane region" description="Helical" evidence="6">
    <location>
        <begin position="479"/>
        <end position="499"/>
    </location>
</feature>
<feature type="transmembrane region" description="Helical" evidence="6">
    <location>
        <begin position="142"/>
        <end position="159"/>
    </location>
</feature>
<evidence type="ECO:0000256" key="2">
    <source>
        <dbReference type="ARBA" id="ARBA00022692"/>
    </source>
</evidence>